<keyword evidence="2" id="KW-0663">Pyridoxal phosphate</keyword>
<reference evidence="5 6" key="2">
    <citation type="submission" date="2020-08" db="EMBL/GenBank/DDBJ databases">
        <title>Sequencing the genomes of 1000 actinobacteria strains.</title>
        <authorList>
            <person name="Klenk H.-P."/>
        </authorList>
    </citation>
    <scope>NUCLEOTIDE SEQUENCE [LARGE SCALE GENOMIC DNA]</scope>
    <source>
        <strain evidence="5 6">DSM 44772</strain>
    </source>
</reference>
<dbReference type="Gene3D" id="3.40.50.1100">
    <property type="match status" value="3"/>
</dbReference>
<dbReference type="GO" id="GO:1901605">
    <property type="term" value="P:alpha-amino acid metabolic process"/>
    <property type="evidence" value="ECO:0007669"/>
    <property type="project" value="UniProtKB-ARBA"/>
</dbReference>
<proteinExistence type="predicted"/>
<evidence type="ECO:0000313" key="5">
    <source>
        <dbReference type="EMBL" id="MBB4778874.1"/>
    </source>
</evidence>
<dbReference type="Proteomes" id="UP001501427">
    <property type="component" value="Unassembled WGS sequence"/>
</dbReference>
<evidence type="ECO:0000313" key="6">
    <source>
        <dbReference type="Proteomes" id="UP000549343"/>
    </source>
</evidence>
<comment type="caution">
    <text evidence="5">The sequence shown here is derived from an EMBL/GenBank/DDBJ whole genome shotgun (WGS) entry which is preliminary data.</text>
</comment>
<dbReference type="PANTHER" id="PTHR42937:SF1">
    <property type="entry name" value="DIAMINOPROPIONATE AMMONIA-LYASE"/>
    <property type="match status" value="1"/>
</dbReference>
<dbReference type="AlphaFoldDB" id="A0A7W7IKP1"/>
<dbReference type="EMBL" id="JACHMV010000001">
    <property type="protein sequence ID" value="MBB4778874.1"/>
    <property type="molecule type" value="Genomic_DNA"/>
</dbReference>
<comment type="cofactor">
    <cofactor evidence="1">
        <name>pyridoxal 5'-phosphate</name>
        <dbReference type="ChEBI" id="CHEBI:597326"/>
    </cofactor>
</comment>
<dbReference type="Proteomes" id="UP000549343">
    <property type="component" value="Unassembled WGS sequence"/>
</dbReference>
<dbReference type="EMBL" id="BAAAHD010000012">
    <property type="protein sequence ID" value="GAA0553450.1"/>
    <property type="molecule type" value="Genomic_DNA"/>
</dbReference>
<sequence length="372" mass="37775">MVTAPTSLDLSWFARPSARAWTCPPAPGDVASFHRGLPGYAPTPLVELPSLAAELGVGRLFVKDESARLGLPAFKILGASWGVHRALCDHYGLAPGIPLGRLREAARPPVRLVTATDGNHGRAVAAMARLLGLAADVFVPQGGVHPAAVAAIKEEGAGVTEVPAPYDEAVRVAADAAAAGSSAVLVQDTAWPGYERVPQWIVDGYSTLFTEIDDQLASAGTAPAGLVAVPAGVGSLAQAAVTHYRSGRSAPTLLCVEPDAAPCVLTSLHHDRPVTVETGTTSMAGLNCATPSSLAWPYLRSGVDAAVAVTDTDAAQAARDLISLGVPAGPCGAASLAGTRAALASHNRSALAPEHADTIVLLSTEGTTANPA</sequence>
<protein>
    <submittedName>
        <fullName evidence="5">Diaminopropionate ammonia-lyase</fullName>
        <ecNumber evidence="5">4.3.1.15</ecNumber>
    </submittedName>
</protein>
<gene>
    <name evidence="5" type="ORF">F4557_007292</name>
    <name evidence="4" type="ORF">GCM10009546_14360</name>
</gene>
<accession>A0A7W7IKP1</accession>
<dbReference type="PANTHER" id="PTHR42937">
    <property type="match status" value="1"/>
</dbReference>
<dbReference type="SUPFAM" id="SSF53686">
    <property type="entry name" value="Tryptophan synthase beta subunit-like PLP-dependent enzymes"/>
    <property type="match status" value="1"/>
</dbReference>
<evidence type="ECO:0000313" key="4">
    <source>
        <dbReference type="EMBL" id="GAA0553450.1"/>
    </source>
</evidence>
<keyword evidence="5" id="KW-0456">Lyase</keyword>
<dbReference type="NCBIfam" id="NF006058">
    <property type="entry name" value="PRK08206.1"/>
    <property type="match status" value="1"/>
</dbReference>
<evidence type="ECO:0000259" key="3">
    <source>
        <dbReference type="Pfam" id="PF00291"/>
    </source>
</evidence>
<dbReference type="GO" id="GO:0008838">
    <property type="term" value="F:diaminopropionate ammonia-lyase activity"/>
    <property type="evidence" value="ECO:0007669"/>
    <property type="project" value="UniProtKB-EC"/>
</dbReference>
<dbReference type="RefSeq" id="WP_184890099.1">
    <property type="nucleotide sequence ID" value="NZ_BAAAHD010000012.1"/>
</dbReference>
<keyword evidence="7" id="KW-1185">Reference proteome</keyword>
<reference evidence="4" key="3">
    <citation type="submission" date="2023-12" db="EMBL/GenBank/DDBJ databases">
        <authorList>
            <person name="Sun Q."/>
            <person name="Inoue M."/>
        </authorList>
    </citation>
    <scope>NUCLEOTIDE SEQUENCE</scope>
    <source>
        <strain evidence="4">JCM 10667</strain>
    </source>
</reference>
<evidence type="ECO:0000256" key="2">
    <source>
        <dbReference type="ARBA" id="ARBA00022898"/>
    </source>
</evidence>
<dbReference type="InterPro" id="IPR001926">
    <property type="entry name" value="TrpB-like_PALP"/>
</dbReference>
<name>A0A7W7IKP1_9ACTN</name>
<dbReference type="Pfam" id="PF00291">
    <property type="entry name" value="PALP"/>
    <property type="match status" value="1"/>
</dbReference>
<feature type="domain" description="Tryptophan synthase beta chain-like PALP" evidence="3">
    <location>
        <begin position="38"/>
        <end position="362"/>
    </location>
</feature>
<evidence type="ECO:0000256" key="1">
    <source>
        <dbReference type="ARBA" id="ARBA00001933"/>
    </source>
</evidence>
<reference evidence="4 7" key="1">
    <citation type="journal article" date="2019" name="Int. J. Syst. Evol. Microbiol.">
        <title>The Global Catalogue of Microorganisms (GCM) 10K type strain sequencing project: providing services to taxonomists for standard genome sequencing and annotation.</title>
        <authorList>
            <consortium name="The Broad Institute Genomics Platform"/>
            <consortium name="The Broad Institute Genome Sequencing Center for Infectious Disease"/>
            <person name="Wu L."/>
            <person name="Ma J."/>
        </authorList>
    </citation>
    <scope>NUCLEOTIDE SEQUENCE [LARGE SCALE GENOMIC DNA]</scope>
    <source>
        <strain evidence="4 7">JCM 10667</strain>
    </source>
</reference>
<evidence type="ECO:0000313" key="7">
    <source>
        <dbReference type="Proteomes" id="UP001501427"/>
    </source>
</evidence>
<dbReference type="EC" id="4.3.1.15" evidence="5"/>
<organism evidence="5 6">
    <name type="scientific">Actinomadura livida</name>
    <dbReference type="NCBI Taxonomy" id="79909"/>
    <lineage>
        <taxon>Bacteria</taxon>
        <taxon>Bacillati</taxon>
        <taxon>Actinomycetota</taxon>
        <taxon>Actinomycetes</taxon>
        <taxon>Streptosporangiales</taxon>
        <taxon>Thermomonosporaceae</taxon>
        <taxon>Actinomadura</taxon>
    </lineage>
</organism>
<dbReference type="InterPro" id="IPR036052">
    <property type="entry name" value="TrpB-like_PALP_sf"/>
</dbReference>